<evidence type="ECO:0000259" key="1">
    <source>
        <dbReference type="Pfam" id="PF00135"/>
    </source>
</evidence>
<dbReference type="InterPro" id="IPR029058">
    <property type="entry name" value="AB_hydrolase_fold"/>
</dbReference>
<protein>
    <submittedName>
        <fullName evidence="2">Putative carboxylesterase 5A</fullName>
    </submittedName>
</protein>
<gene>
    <name evidence="2" type="ORF">BSL78_27483</name>
</gene>
<keyword evidence="3" id="KW-1185">Reference proteome</keyword>
<evidence type="ECO:0000313" key="2">
    <source>
        <dbReference type="EMBL" id="PIK35685.1"/>
    </source>
</evidence>
<dbReference type="Pfam" id="PF00135">
    <property type="entry name" value="COesterase"/>
    <property type="match status" value="1"/>
</dbReference>
<sequence>MQLTLAHLVEPLYNIKNINGRVIAPRDPLRWIRGSPIVRNRKRRTLKCWGKGGDPTTVTVQQGQIVGETVDFNEDGISTQVDIFKGIPFAEPPLRFAAPKPKEPGSVTGMRPILDPLVIRFQRTVGNHGYSLMLMRIAYT</sequence>
<comment type="caution">
    <text evidence="2">The sequence shown here is derived from an EMBL/GenBank/DDBJ whole genome shotgun (WGS) entry which is preliminary data.</text>
</comment>
<proteinExistence type="predicted"/>
<dbReference type="EMBL" id="MRZV01001838">
    <property type="protein sequence ID" value="PIK35685.1"/>
    <property type="molecule type" value="Genomic_DNA"/>
</dbReference>
<dbReference type="Gene3D" id="3.40.50.1820">
    <property type="entry name" value="alpha/beta hydrolase"/>
    <property type="match status" value="1"/>
</dbReference>
<name>A0A2G8JIW3_STIJA</name>
<dbReference type="InterPro" id="IPR002018">
    <property type="entry name" value="CarbesteraseB"/>
</dbReference>
<dbReference type="OrthoDB" id="19653at2759"/>
<feature type="domain" description="Carboxylesterase type B" evidence="1">
    <location>
        <begin position="55"/>
        <end position="104"/>
    </location>
</feature>
<organism evidence="2 3">
    <name type="scientific">Stichopus japonicus</name>
    <name type="common">Sea cucumber</name>
    <dbReference type="NCBI Taxonomy" id="307972"/>
    <lineage>
        <taxon>Eukaryota</taxon>
        <taxon>Metazoa</taxon>
        <taxon>Echinodermata</taxon>
        <taxon>Eleutherozoa</taxon>
        <taxon>Echinozoa</taxon>
        <taxon>Holothuroidea</taxon>
        <taxon>Aspidochirotacea</taxon>
        <taxon>Aspidochirotida</taxon>
        <taxon>Stichopodidae</taxon>
        <taxon>Apostichopus</taxon>
    </lineage>
</organism>
<reference evidence="2 3" key="1">
    <citation type="journal article" date="2017" name="PLoS Biol.">
        <title>The sea cucumber genome provides insights into morphological evolution and visceral regeneration.</title>
        <authorList>
            <person name="Zhang X."/>
            <person name="Sun L."/>
            <person name="Yuan J."/>
            <person name="Sun Y."/>
            <person name="Gao Y."/>
            <person name="Zhang L."/>
            <person name="Li S."/>
            <person name="Dai H."/>
            <person name="Hamel J.F."/>
            <person name="Liu C."/>
            <person name="Yu Y."/>
            <person name="Liu S."/>
            <person name="Lin W."/>
            <person name="Guo K."/>
            <person name="Jin S."/>
            <person name="Xu P."/>
            <person name="Storey K.B."/>
            <person name="Huan P."/>
            <person name="Zhang T."/>
            <person name="Zhou Y."/>
            <person name="Zhang J."/>
            <person name="Lin C."/>
            <person name="Li X."/>
            <person name="Xing L."/>
            <person name="Huo D."/>
            <person name="Sun M."/>
            <person name="Wang L."/>
            <person name="Mercier A."/>
            <person name="Li F."/>
            <person name="Yang H."/>
            <person name="Xiang J."/>
        </authorList>
    </citation>
    <scope>NUCLEOTIDE SEQUENCE [LARGE SCALE GENOMIC DNA]</scope>
    <source>
        <strain evidence="2">Shaxun</strain>
        <tissue evidence="2">Muscle</tissue>
    </source>
</reference>
<dbReference type="AlphaFoldDB" id="A0A2G8JIW3"/>
<accession>A0A2G8JIW3</accession>
<evidence type="ECO:0000313" key="3">
    <source>
        <dbReference type="Proteomes" id="UP000230750"/>
    </source>
</evidence>
<dbReference type="SUPFAM" id="SSF53474">
    <property type="entry name" value="alpha/beta-Hydrolases"/>
    <property type="match status" value="1"/>
</dbReference>
<dbReference type="Proteomes" id="UP000230750">
    <property type="component" value="Unassembled WGS sequence"/>
</dbReference>